<organism evidence="1 2">
    <name type="scientific">Mycena sanguinolenta</name>
    <dbReference type="NCBI Taxonomy" id="230812"/>
    <lineage>
        <taxon>Eukaryota</taxon>
        <taxon>Fungi</taxon>
        <taxon>Dikarya</taxon>
        <taxon>Basidiomycota</taxon>
        <taxon>Agaricomycotina</taxon>
        <taxon>Agaricomycetes</taxon>
        <taxon>Agaricomycetidae</taxon>
        <taxon>Agaricales</taxon>
        <taxon>Marasmiineae</taxon>
        <taxon>Mycenaceae</taxon>
        <taxon>Mycena</taxon>
    </lineage>
</organism>
<sequence length="170" mass="18836">MPVSTMVDQKPYQSQQPMPTVGMQIGGGGNRNALWEASQQRRETRLELRSLRMLRGVRHFIAQVCYACWCPCIVHGKNKQRLEHLNNNGTPAAEGGSACSGACWAFCCLHMFTGAGCILECMNRGEVRGRYGIEGGACGDFMAAWCCLTCDLTQVSREIELEEKSFGQNY</sequence>
<dbReference type="EMBL" id="JACAZH010000099">
    <property type="protein sequence ID" value="KAF7326517.1"/>
    <property type="molecule type" value="Genomic_DNA"/>
</dbReference>
<dbReference type="InterPro" id="IPR006461">
    <property type="entry name" value="PLAC_motif_containing"/>
</dbReference>
<protein>
    <submittedName>
        <fullName evidence="1">HD domain-containing protein</fullName>
    </submittedName>
</protein>
<dbReference type="PANTHER" id="PTHR15907">
    <property type="entry name" value="DUF614 FAMILY PROTEIN-RELATED"/>
    <property type="match status" value="1"/>
</dbReference>
<keyword evidence="2" id="KW-1185">Reference proteome</keyword>
<gene>
    <name evidence="1" type="ORF">MSAN_02508700</name>
</gene>
<evidence type="ECO:0000313" key="2">
    <source>
        <dbReference type="Proteomes" id="UP000623467"/>
    </source>
</evidence>
<dbReference type="Proteomes" id="UP000623467">
    <property type="component" value="Unassembled WGS sequence"/>
</dbReference>
<evidence type="ECO:0000313" key="1">
    <source>
        <dbReference type="EMBL" id="KAF7326517.1"/>
    </source>
</evidence>
<name>A0A8H6U129_9AGAR</name>
<proteinExistence type="predicted"/>
<reference evidence="1" key="1">
    <citation type="submission" date="2020-05" db="EMBL/GenBank/DDBJ databases">
        <title>Mycena genomes resolve the evolution of fungal bioluminescence.</title>
        <authorList>
            <person name="Tsai I.J."/>
        </authorList>
    </citation>
    <scope>NUCLEOTIDE SEQUENCE</scope>
    <source>
        <strain evidence="1">160909Yilan</strain>
    </source>
</reference>
<dbReference type="OrthoDB" id="1045822at2759"/>
<dbReference type="AlphaFoldDB" id="A0A8H6U129"/>
<accession>A0A8H6U129</accession>
<comment type="caution">
    <text evidence="1">The sequence shown here is derived from an EMBL/GenBank/DDBJ whole genome shotgun (WGS) entry which is preliminary data.</text>
</comment>
<dbReference type="Pfam" id="PF04749">
    <property type="entry name" value="PLAC8"/>
    <property type="match status" value="1"/>
</dbReference>
<dbReference type="NCBIfam" id="TIGR01571">
    <property type="entry name" value="A_thal_Cys_rich"/>
    <property type="match status" value="1"/>
</dbReference>